<gene>
    <name evidence="2" type="ORF">FYJ62_04580</name>
</gene>
<evidence type="ECO:0000313" key="2">
    <source>
        <dbReference type="EMBL" id="MST86928.1"/>
    </source>
</evidence>
<keyword evidence="1" id="KW-0472">Membrane</keyword>
<comment type="caution">
    <text evidence="2">The sequence shown here is derived from an EMBL/GenBank/DDBJ whole genome shotgun (WGS) entry which is preliminary data.</text>
</comment>
<proteinExistence type="predicted"/>
<feature type="transmembrane region" description="Helical" evidence="1">
    <location>
        <begin position="130"/>
        <end position="147"/>
    </location>
</feature>
<feature type="transmembrane region" description="Helical" evidence="1">
    <location>
        <begin position="87"/>
        <end position="110"/>
    </location>
</feature>
<dbReference type="InterPro" id="IPR030949">
    <property type="entry name" value="ECF_S_folate_fam"/>
</dbReference>
<accession>A0A6A8MBB9</accession>
<organism evidence="2 3">
    <name type="scientific">Lactobacillus porci</name>
    <dbReference type="NCBI Taxonomy" id="2012477"/>
    <lineage>
        <taxon>Bacteria</taxon>
        <taxon>Bacillati</taxon>
        <taxon>Bacillota</taxon>
        <taxon>Bacilli</taxon>
        <taxon>Lactobacillales</taxon>
        <taxon>Lactobacillaceae</taxon>
        <taxon>Lactobacillus</taxon>
    </lineage>
</organism>
<feature type="transmembrane region" description="Helical" evidence="1">
    <location>
        <begin position="54"/>
        <end position="80"/>
    </location>
</feature>
<keyword evidence="1" id="KW-0812">Transmembrane</keyword>
<dbReference type="OrthoDB" id="4624at2"/>
<dbReference type="NCBIfam" id="TIGR04518">
    <property type="entry name" value="ECF_S_folT_fam"/>
    <property type="match status" value="1"/>
</dbReference>
<dbReference type="EMBL" id="VUMX01000009">
    <property type="protein sequence ID" value="MST86928.1"/>
    <property type="molecule type" value="Genomic_DNA"/>
</dbReference>
<dbReference type="Proteomes" id="UP000438120">
    <property type="component" value="Unassembled WGS sequence"/>
</dbReference>
<dbReference type="AlphaFoldDB" id="A0A6A8MBB9"/>
<keyword evidence="1" id="KW-1133">Transmembrane helix</keyword>
<keyword evidence="3" id="KW-1185">Reference proteome</keyword>
<evidence type="ECO:0000313" key="3">
    <source>
        <dbReference type="Proteomes" id="UP000438120"/>
    </source>
</evidence>
<name>A0A6A8MBB9_9LACO</name>
<protein>
    <submittedName>
        <fullName evidence="2">Folate family ECF transporter S component</fullName>
    </submittedName>
</protein>
<sequence>MVIAIKIILGKFTVGSQLLQVGLGFIGSVMLGYLFGPLWGFAGGAISDLVNSAIFGNMGGFFIGFTLTAAVGPMIYGFFFYKKPVQIWRVIAATIVVAIVCNIGMNTLWLHIMYNMPFMKTLGVRIVKEMIAPWIQMVVTWFVLQALSRVDARLRK</sequence>
<evidence type="ECO:0000256" key="1">
    <source>
        <dbReference type="SAM" id="Phobius"/>
    </source>
</evidence>
<reference evidence="2 3" key="1">
    <citation type="submission" date="2019-08" db="EMBL/GenBank/DDBJ databases">
        <title>In-depth cultivation of the pig gut microbiome towards novel bacterial diversity and tailored functional studies.</title>
        <authorList>
            <person name="Wylensek D."/>
            <person name="Hitch T.C.A."/>
            <person name="Clavel T."/>
        </authorList>
    </citation>
    <scope>NUCLEOTIDE SEQUENCE [LARGE SCALE GENOMIC DNA]</scope>
    <source>
        <strain evidence="2 3">Bifido-178-WT-2B</strain>
    </source>
</reference>
<feature type="transmembrane region" description="Helical" evidence="1">
    <location>
        <begin position="21"/>
        <end position="42"/>
    </location>
</feature>
<dbReference type="Gene3D" id="1.10.1760.20">
    <property type="match status" value="1"/>
</dbReference>